<feature type="region of interest" description="Disordered" evidence="1">
    <location>
        <begin position="102"/>
        <end position="163"/>
    </location>
</feature>
<evidence type="ECO:0000256" key="1">
    <source>
        <dbReference type="SAM" id="MobiDB-lite"/>
    </source>
</evidence>
<feature type="region of interest" description="Disordered" evidence="1">
    <location>
        <begin position="196"/>
        <end position="241"/>
    </location>
</feature>
<sequence length="241" mass="25465">MSSPAASVSDGLDLESLDADSLFTALTNVEKAIPELLLSVKPILSHLVVPTSGSGTQYDEETTGMLAREGVERYMSLLDKIQFVLRQTVYYLRETRVSPATLRPPSAHNIPTPFASTIPRPRQPSALTGSSGDASAQTGQEDGLLKGDVDEDGIEDGHGDVDGPELGLYASRIEGRVLAQMGDALRAMRAQGEGGAIWNEDGDGGGADLRGQSAVLRGEGEDVEMQGDAVDGEETHDSRAQ</sequence>
<reference evidence="2 3" key="1">
    <citation type="submission" date="2013-07" db="EMBL/GenBank/DDBJ databases">
        <title>The Genome Sequence of Cryptococcus heveanensis BCC8398.</title>
        <authorList>
            <consortium name="The Broad Institute Genome Sequencing Platform"/>
            <person name="Cuomo C."/>
            <person name="Litvintseva A."/>
            <person name="Chen Y."/>
            <person name="Heitman J."/>
            <person name="Sun S."/>
            <person name="Springer D."/>
            <person name="Dromer F."/>
            <person name="Young S.K."/>
            <person name="Zeng Q."/>
            <person name="Gargeya S."/>
            <person name="Fitzgerald M."/>
            <person name="Abouelleil A."/>
            <person name="Alvarado L."/>
            <person name="Berlin A.M."/>
            <person name="Chapman S.B."/>
            <person name="Dewar J."/>
            <person name="Goldberg J."/>
            <person name="Griggs A."/>
            <person name="Gujja S."/>
            <person name="Hansen M."/>
            <person name="Howarth C."/>
            <person name="Imamovic A."/>
            <person name="Larimer J."/>
            <person name="McCowan C."/>
            <person name="Murphy C."/>
            <person name="Pearson M."/>
            <person name="Priest M."/>
            <person name="Roberts A."/>
            <person name="Saif S."/>
            <person name="Shea T."/>
            <person name="Sykes S."/>
            <person name="Wortman J."/>
            <person name="Nusbaum C."/>
            <person name="Birren B."/>
        </authorList>
    </citation>
    <scope>NUCLEOTIDE SEQUENCE [LARGE SCALE GENOMIC DNA]</scope>
    <source>
        <strain evidence="2 3">BCC8398</strain>
    </source>
</reference>
<organism evidence="2 3">
    <name type="scientific">Kwoniella heveanensis BCC8398</name>
    <dbReference type="NCBI Taxonomy" id="1296120"/>
    <lineage>
        <taxon>Eukaryota</taxon>
        <taxon>Fungi</taxon>
        <taxon>Dikarya</taxon>
        <taxon>Basidiomycota</taxon>
        <taxon>Agaricomycotina</taxon>
        <taxon>Tremellomycetes</taxon>
        <taxon>Tremellales</taxon>
        <taxon>Cryptococcaceae</taxon>
        <taxon>Kwoniella</taxon>
    </lineage>
</organism>
<proteinExistence type="predicted"/>
<feature type="compositionally biased region" description="Polar residues" evidence="1">
    <location>
        <begin position="125"/>
        <end position="140"/>
    </location>
</feature>
<accession>A0A1B9GI86</accession>
<dbReference type="EMBL" id="KV700142">
    <property type="protein sequence ID" value="OCF30780.1"/>
    <property type="molecule type" value="Genomic_DNA"/>
</dbReference>
<dbReference type="OrthoDB" id="2563847at2759"/>
<dbReference type="Proteomes" id="UP000092666">
    <property type="component" value="Unassembled WGS sequence"/>
</dbReference>
<dbReference type="AlphaFoldDB" id="A0A1B9GI86"/>
<evidence type="ECO:0000313" key="2">
    <source>
        <dbReference type="EMBL" id="OCF30780.1"/>
    </source>
</evidence>
<evidence type="ECO:0008006" key="4">
    <source>
        <dbReference type="Google" id="ProtNLM"/>
    </source>
</evidence>
<reference evidence="3" key="2">
    <citation type="submission" date="2013-12" db="EMBL/GenBank/DDBJ databases">
        <title>Evolution of pathogenesis and genome organization in the Tremellales.</title>
        <authorList>
            <person name="Cuomo C."/>
            <person name="Litvintseva A."/>
            <person name="Heitman J."/>
            <person name="Chen Y."/>
            <person name="Sun S."/>
            <person name="Springer D."/>
            <person name="Dromer F."/>
            <person name="Young S."/>
            <person name="Zeng Q."/>
            <person name="Chapman S."/>
            <person name="Gujja S."/>
            <person name="Saif S."/>
            <person name="Birren B."/>
        </authorList>
    </citation>
    <scope>NUCLEOTIDE SEQUENCE [LARGE SCALE GENOMIC DNA]</scope>
    <source>
        <strain evidence="3">BCC8398</strain>
    </source>
</reference>
<keyword evidence="3" id="KW-1185">Reference proteome</keyword>
<gene>
    <name evidence="2" type="ORF">I316_07588</name>
</gene>
<protein>
    <recommendedName>
        <fullName evidence="4">Mediator complex subunit 11</fullName>
    </recommendedName>
</protein>
<feature type="compositionally biased region" description="Acidic residues" evidence="1">
    <location>
        <begin position="221"/>
        <end position="232"/>
    </location>
</feature>
<name>A0A1B9GI86_9TREE</name>
<evidence type="ECO:0000313" key="3">
    <source>
        <dbReference type="Proteomes" id="UP000092666"/>
    </source>
</evidence>